<evidence type="ECO:0000313" key="5">
    <source>
        <dbReference type="Proteomes" id="UP000013782"/>
    </source>
</evidence>
<evidence type="ECO:0000259" key="3">
    <source>
        <dbReference type="PROSITE" id="PS50937"/>
    </source>
</evidence>
<dbReference type="AlphaFoldDB" id="R2PV37"/>
<dbReference type="CDD" id="cd01109">
    <property type="entry name" value="HTH_YyaN"/>
    <property type="match status" value="1"/>
</dbReference>
<evidence type="ECO:0000256" key="2">
    <source>
        <dbReference type="SAM" id="Coils"/>
    </source>
</evidence>
<dbReference type="EMBL" id="AJAQ01000045">
    <property type="protein sequence ID" value="EOH88407.1"/>
    <property type="molecule type" value="Genomic_DNA"/>
</dbReference>
<reference evidence="4 5" key="1">
    <citation type="submission" date="2013-02" db="EMBL/GenBank/DDBJ databases">
        <title>The Genome Sequence of Enterococcus pallens BAA-351.</title>
        <authorList>
            <consortium name="The Broad Institute Genome Sequencing Platform"/>
            <consortium name="The Broad Institute Genome Sequencing Center for Infectious Disease"/>
            <person name="Earl A.M."/>
            <person name="Gilmore M.S."/>
            <person name="Lebreton F."/>
            <person name="Walker B."/>
            <person name="Young S.K."/>
            <person name="Zeng Q."/>
            <person name="Gargeya S."/>
            <person name="Fitzgerald M."/>
            <person name="Haas B."/>
            <person name="Abouelleil A."/>
            <person name="Alvarado L."/>
            <person name="Arachchi H.M."/>
            <person name="Berlin A.M."/>
            <person name="Chapman S.B."/>
            <person name="Dewar J."/>
            <person name="Goldberg J."/>
            <person name="Griggs A."/>
            <person name="Gujja S."/>
            <person name="Hansen M."/>
            <person name="Howarth C."/>
            <person name="Imamovic A."/>
            <person name="Larimer J."/>
            <person name="McCowan C."/>
            <person name="Murphy C."/>
            <person name="Neiman D."/>
            <person name="Pearson M."/>
            <person name="Priest M."/>
            <person name="Roberts A."/>
            <person name="Saif S."/>
            <person name="Shea T."/>
            <person name="Sisk P."/>
            <person name="Sykes S."/>
            <person name="Wortman J."/>
            <person name="Nusbaum C."/>
            <person name="Birren B."/>
        </authorList>
    </citation>
    <scope>NUCLEOTIDE SEQUENCE [LARGE SCALE GENOMIC DNA]</scope>
    <source>
        <strain evidence="4 5">ATCC BAA-351</strain>
    </source>
</reference>
<dbReference type="HOGENOM" id="CLU_060077_8_3_9"/>
<comment type="caution">
    <text evidence="4">The sequence shown here is derived from an EMBL/GenBank/DDBJ whole genome shotgun (WGS) entry which is preliminary data.</text>
</comment>
<dbReference type="Pfam" id="PF13411">
    <property type="entry name" value="MerR_1"/>
    <property type="match status" value="1"/>
</dbReference>
<protein>
    <recommendedName>
        <fullName evidence="3">HTH merR-type domain-containing protein</fullName>
    </recommendedName>
</protein>
<dbReference type="Proteomes" id="UP000013782">
    <property type="component" value="Unassembled WGS sequence"/>
</dbReference>
<dbReference type="InterPro" id="IPR009061">
    <property type="entry name" value="DNA-bd_dom_put_sf"/>
</dbReference>
<dbReference type="OrthoDB" id="9811174at2"/>
<evidence type="ECO:0000256" key="1">
    <source>
        <dbReference type="ARBA" id="ARBA00023125"/>
    </source>
</evidence>
<dbReference type="InterPro" id="IPR000551">
    <property type="entry name" value="MerR-type_HTH_dom"/>
</dbReference>
<dbReference type="PANTHER" id="PTHR30204:SF98">
    <property type="entry name" value="HTH-TYPE TRANSCRIPTIONAL REGULATOR ADHR"/>
    <property type="match status" value="1"/>
</dbReference>
<dbReference type="PANTHER" id="PTHR30204">
    <property type="entry name" value="REDOX-CYCLING DRUG-SENSING TRANSCRIPTIONAL ACTIVATOR SOXR"/>
    <property type="match status" value="1"/>
</dbReference>
<dbReference type="STRING" id="160454.RV10_GL002700"/>
<evidence type="ECO:0000313" key="4">
    <source>
        <dbReference type="EMBL" id="EOH88407.1"/>
    </source>
</evidence>
<sequence>MDILTAAEVTNVPPSMLRYYERIGFIPPIKRNKSGGRIYTDKDIEWIKFIQCMRQAGLNTESLIDYTRLCNEGDNTLLGRIEILVEEKENLIHKCDKINETVKELNLRIEEYKKNWKQNHKAVT</sequence>
<dbReference type="InterPro" id="IPR047057">
    <property type="entry name" value="MerR_fam"/>
</dbReference>
<dbReference type="GO" id="GO:0003677">
    <property type="term" value="F:DNA binding"/>
    <property type="evidence" value="ECO:0007669"/>
    <property type="project" value="UniProtKB-KW"/>
</dbReference>
<dbReference type="PATRIC" id="fig|1158607.3.peg.4202"/>
<dbReference type="SMART" id="SM00422">
    <property type="entry name" value="HTH_MERR"/>
    <property type="match status" value="1"/>
</dbReference>
<gene>
    <name evidence="4" type="ORF">UAU_04225</name>
</gene>
<dbReference type="GO" id="GO:0003700">
    <property type="term" value="F:DNA-binding transcription factor activity"/>
    <property type="evidence" value="ECO:0007669"/>
    <property type="project" value="InterPro"/>
</dbReference>
<name>R2PV37_9ENTE</name>
<keyword evidence="5" id="KW-1185">Reference proteome</keyword>
<organism evidence="4 5">
    <name type="scientific">Enterococcus pallens ATCC BAA-351</name>
    <dbReference type="NCBI Taxonomy" id="1158607"/>
    <lineage>
        <taxon>Bacteria</taxon>
        <taxon>Bacillati</taxon>
        <taxon>Bacillota</taxon>
        <taxon>Bacilli</taxon>
        <taxon>Lactobacillales</taxon>
        <taxon>Enterococcaceae</taxon>
        <taxon>Enterococcus</taxon>
    </lineage>
</organism>
<feature type="domain" description="HTH merR-type" evidence="3">
    <location>
        <begin position="1"/>
        <end position="69"/>
    </location>
</feature>
<dbReference type="PROSITE" id="PS50937">
    <property type="entry name" value="HTH_MERR_2"/>
    <property type="match status" value="1"/>
</dbReference>
<dbReference type="eggNOG" id="COG0789">
    <property type="taxonomic scope" value="Bacteria"/>
</dbReference>
<proteinExistence type="predicted"/>
<dbReference type="RefSeq" id="WP_010759169.1">
    <property type="nucleotide sequence ID" value="NZ_ASWD01000003.1"/>
</dbReference>
<accession>R2PV37</accession>
<keyword evidence="2" id="KW-0175">Coiled coil</keyword>
<dbReference type="Gene3D" id="1.10.1660.10">
    <property type="match status" value="1"/>
</dbReference>
<keyword evidence="1" id="KW-0238">DNA-binding</keyword>
<feature type="coiled-coil region" evidence="2">
    <location>
        <begin position="81"/>
        <end position="115"/>
    </location>
</feature>
<dbReference type="SUPFAM" id="SSF46955">
    <property type="entry name" value="Putative DNA-binding domain"/>
    <property type="match status" value="1"/>
</dbReference>